<evidence type="ECO:0000313" key="1">
    <source>
        <dbReference type="EMBL" id="CAI5793232.1"/>
    </source>
</evidence>
<sequence length="97" mass="11310">MAFPYRAYLPPYAIAPEYDIHRPACLYVPSPIVDYRGFMRECIKHRGAMIIDLSEATGPGLTWEQKWINYVNVVNSVKPWRAAGKPFVCDRFWLWTS</sequence>
<reference evidence="1" key="1">
    <citation type="submission" date="2022-12" db="EMBL/GenBank/DDBJ databases">
        <authorList>
            <person name="Alioto T."/>
            <person name="Alioto T."/>
            <person name="Gomez Garrido J."/>
        </authorList>
    </citation>
    <scope>NUCLEOTIDE SEQUENCE</scope>
</reference>
<keyword evidence="2" id="KW-1185">Reference proteome</keyword>
<accession>A0AA35LBF1</accession>
<gene>
    <name evidence="1" type="ORF">PODLI_1B032466</name>
</gene>
<dbReference type="Proteomes" id="UP001178461">
    <property type="component" value="Chromosome 14"/>
</dbReference>
<organism evidence="1 2">
    <name type="scientific">Podarcis lilfordi</name>
    <name type="common">Lilford's wall lizard</name>
    <dbReference type="NCBI Taxonomy" id="74358"/>
    <lineage>
        <taxon>Eukaryota</taxon>
        <taxon>Metazoa</taxon>
        <taxon>Chordata</taxon>
        <taxon>Craniata</taxon>
        <taxon>Vertebrata</taxon>
        <taxon>Euteleostomi</taxon>
        <taxon>Lepidosauria</taxon>
        <taxon>Squamata</taxon>
        <taxon>Bifurcata</taxon>
        <taxon>Unidentata</taxon>
        <taxon>Episquamata</taxon>
        <taxon>Laterata</taxon>
        <taxon>Lacertibaenia</taxon>
        <taxon>Lacertidae</taxon>
        <taxon>Podarcis</taxon>
    </lineage>
</organism>
<dbReference type="AlphaFoldDB" id="A0AA35LBF1"/>
<proteinExistence type="predicted"/>
<name>A0AA35LBF1_9SAUR</name>
<protein>
    <submittedName>
        <fullName evidence="1">Uncharacterized protein</fullName>
    </submittedName>
</protein>
<dbReference type="EMBL" id="OX395139">
    <property type="protein sequence ID" value="CAI5793232.1"/>
    <property type="molecule type" value="Genomic_DNA"/>
</dbReference>
<evidence type="ECO:0000313" key="2">
    <source>
        <dbReference type="Proteomes" id="UP001178461"/>
    </source>
</evidence>